<reference evidence="2 3" key="1">
    <citation type="submission" date="2021-04" db="EMBL/GenBank/DDBJ databases">
        <title>Pseudomonas rustica sp. nov. isolated from raw milk.</title>
        <authorList>
            <person name="Fiedler G."/>
            <person name="Gieschler S."/>
            <person name="Kabisch J."/>
            <person name="Grimmler C."/>
            <person name="Brinks E."/>
            <person name="Wagner N."/>
            <person name="Hetzer B."/>
            <person name="Franz C.M.A.P."/>
            <person name="Boehnlein C."/>
        </authorList>
    </citation>
    <scope>NUCLEOTIDE SEQUENCE [LARGE SCALE GENOMIC DNA]</scope>
    <source>
        <strain evidence="2 3">MBT-4</strain>
    </source>
</reference>
<accession>A0ABS5MVV5</accession>
<protein>
    <recommendedName>
        <fullName evidence="4">Virulence plasmid A protein</fullName>
    </recommendedName>
</protein>
<evidence type="ECO:0000313" key="2">
    <source>
        <dbReference type="EMBL" id="MBS4077732.1"/>
    </source>
</evidence>
<sequence>MTDRTLLKTLIQTHSPKDQESEFKELFDKDLKFGSIFDITRLTEAEFAARVRAGVEARQSLSQLSSSIDTNTLFDNVRCLAAQLTHLYREQRTSDGKAQHHWHPSSIRKAEEQAPTYTHLFMENWDDACKVDSIAAIDSQVAYLRALYLFALQLESSPSVNSEEKNDRILLAARRPDLSLLSISHQSTFTAQPMLRIVNETLDNNIRAGLLSASDKAQSTYQLLAQRQFPFVLPYEFFHHQCLLGLNEKNTALGELNYRISQHLPLSQHESHLYGSVPQSSPRVAQALMSGLGPKRQALLTDWPDARTLSSVASDSFTAEQQSQHWKPVYGPATTDDLSRISTFLERTELNADQLEAVLAQGRYALHNSPQNRLGASSFGAGTARYVNGATSANYPAMTIDRNTQPARISHATAQRLERLHRMIRLQRWLELPFADLDVLICSAMGSPRAPEPRLQIDRYVIRALGVYRYFQRNYSLKAEEFAALLHLVSTSATSNEPALFDRIFNQARLFDEPLLLDGRAFSSNPTDPLSHSVLQHLSASLGIPLSENALLHIVKNTEKQLGSLKCDPHTLSSIYRQARIAQLFGFTVSESATLANLLGGERIAAYLVSGQTKEHEIKVDCSDLEGLKINLCIGAPLSADMKHWHLLPGSSIEIGTAFFSDSIDNVITVRYPRNLSGEMPELYFKMPHEVAANTVTPLAGTVSTYGGTLDELLQLQSPFVTLTRQGANRALFETYVKVTLTSAESPPRDLDMLDVLMQMDWSSRWIKQSVFDIPGLQQLLEPASSSEQMLGKLLQHFTSLQVATRKAVVTTPELAALSLPDSANLRAELAIDLLDEKGLVKNFAPLATDDASEKMDAALEKLPALLIHVDDDAESQRLKKNARQKLKDLLLPAHDRQQHLIETFLQETCWLPMTCAKGVVTWAKSSIHRILLAALSSERLNALASTLEPVLRHARAAVQLQMSNRALQVFQNHPDWLQRSNSALALTLETLYLLDRIVHCMTTHQHDEESLLNYLELANEPGSSADASNLHLARLLNWTPAQVSLLTARLPRSRASTMEDIDWLVRCHDTCAKTGLGAAALLDATRLQNDSPEEHWKSVGEAVMASGN</sequence>
<evidence type="ECO:0000256" key="1">
    <source>
        <dbReference type="ARBA" id="ARBA00023026"/>
    </source>
</evidence>
<comment type="caution">
    <text evidence="2">The sequence shown here is derived from an EMBL/GenBank/DDBJ whole genome shotgun (WGS) entry which is preliminary data.</text>
</comment>
<keyword evidence="3" id="KW-1185">Reference proteome</keyword>
<dbReference type="RefSeq" id="WP_212544170.1">
    <property type="nucleotide sequence ID" value="NZ_JAGYHF010000002.1"/>
</dbReference>
<keyword evidence="1" id="KW-0843">Virulence</keyword>
<proteinExistence type="predicted"/>
<dbReference type="Proteomes" id="UP000676035">
    <property type="component" value="Unassembled WGS sequence"/>
</dbReference>
<evidence type="ECO:0000313" key="3">
    <source>
        <dbReference type="Proteomes" id="UP000676035"/>
    </source>
</evidence>
<evidence type="ECO:0008006" key="4">
    <source>
        <dbReference type="Google" id="ProtNLM"/>
    </source>
</evidence>
<dbReference type="Pfam" id="PF03538">
    <property type="entry name" value="VRP1"/>
    <property type="match status" value="1"/>
</dbReference>
<organism evidence="2 3">
    <name type="scientific">Pseudomonas rustica</name>
    <dbReference type="NCBI Taxonomy" id="2827099"/>
    <lineage>
        <taxon>Bacteria</taxon>
        <taxon>Pseudomonadati</taxon>
        <taxon>Pseudomonadota</taxon>
        <taxon>Gammaproteobacteria</taxon>
        <taxon>Pseudomonadales</taxon>
        <taxon>Pseudomonadaceae</taxon>
        <taxon>Pseudomonas</taxon>
    </lineage>
</organism>
<dbReference type="EMBL" id="JAGYHF010000002">
    <property type="protein sequence ID" value="MBS4077732.1"/>
    <property type="molecule type" value="Genomic_DNA"/>
</dbReference>
<dbReference type="InterPro" id="IPR018003">
    <property type="entry name" value="Insecticidal_toxin/plasmid_vir"/>
</dbReference>
<gene>
    <name evidence="2" type="ORF">KFS80_05445</name>
</gene>
<name>A0ABS5MVV5_9PSED</name>